<dbReference type="PANTHER" id="PTHR47628:SF1">
    <property type="entry name" value="ALIPHATIC AMIDASE EXPRESSION-REGULATING PROTEIN"/>
    <property type="match status" value="1"/>
</dbReference>
<comment type="caution">
    <text evidence="2">The sequence shown here is derived from an EMBL/GenBank/DDBJ whole genome shotgun (WGS) entry which is preliminary data.</text>
</comment>
<organism evidence="2 3">
    <name type="scientific">Parasedimentitalea maritima</name>
    <dbReference type="NCBI Taxonomy" id="2578117"/>
    <lineage>
        <taxon>Bacteria</taxon>
        <taxon>Pseudomonadati</taxon>
        <taxon>Pseudomonadota</taxon>
        <taxon>Alphaproteobacteria</taxon>
        <taxon>Rhodobacterales</taxon>
        <taxon>Paracoccaceae</taxon>
        <taxon>Parasedimentitalea</taxon>
    </lineage>
</organism>
<dbReference type="PANTHER" id="PTHR47628">
    <property type="match status" value="1"/>
</dbReference>
<accession>A0A6A4RD04</accession>
<dbReference type="Pfam" id="PF13433">
    <property type="entry name" value="Peripla_BP_5"/>
    <property type="match status" value="1"/>
</dbReference>
<dbReference type="SUPFAM" id="SSF53822">
    <property type="entry name" value="Periplasmic binding protein-like I"/>
    <property type="match status" value="1"/>
</dbReference>
<feature type="chain" id="PRO_5025527851" evidence="1">
    <location>
        <begin position="28"/>
        <end position="406"/>
    </location>
</feature>
<gene>
    <name evidence="2" type="ORF">GP644_21650</name>
</gene>
<dbReference type="InterPro" id="IPR028082">
    <property type="entry name" value="Peripla_BP_I"/>
</dbReference>
<dbReference type="EMBL" id="WSFO01000017">
    <property type="protein sequence ID" value="KAE9625983.1"/>
    <property type="molecule type" value="Genomic_DNA"/>
</dbReference>
<keyword evidence="1" id="KW-0732">Signal</keyword>
<dbReference type="RefSeq" id="WP_158981567.1">
    <property type="nucleotide sequence ID" value="NZ_WSFO01000017.1"/>
</dbReference>
<evidence type="ECO:0000313" key="3">
    <source>
        <dbReference type="Proteomes" id="UP000441586"/>
    </source>
</evidence>
<dbReference type="InterPro" id="IPR006311">
    <property type="entry name" value="TAT_signal"/>
</dbReference>
<dbReference type="PROSITE" id="PS51318">
    <property type="entry name" value="TAT"/>
    <property type="match status" value="1"/>
</dbReference>
<dbReference type="CDD" id="cd06356">
    <property type="entry name" value="PBP1_amide_urea_BP-like"/>
    <property type="match status" value="1"/>
</dbReference>
<feature type="signal peptide" evidence="1">
    <location>
        <begin position="1"/>
        <end position="27"/>
    </location>
</feature>
<dbReference type="AlphaFoldDB" id="A0A6A4RD04"/>
<evidence type="ECO:0000256" key="1">
    <source>
        <dbReference type="SAM" id="SignalP"/>
    </source>
</evidence>
<protein>
    <submittedName>
        <fullName evidence="2">Transporter substrate-binding protein</fullName>
    </submittedName>
</protein>
<proteinExistence type="predicted"/>
<name>A0A6A4RD04_9RHOB</name>
<sequence length="406" mass="43888">MSLDRRAFLGGTAAMTGAAMLPSFASAADTIKLGSILDTSGIFDAYGKPMDMAMRLAVDEINASGGLLGKQVEVSGYDTQSDMALYSQYAQQLTRQDRVDVVHGGILSASREAIRQTMRKTKTLYFYNVLYEGGVCDRNIFINGVTPAQQVEALVPYAMKKAGKKVYILAADYNYGQITARWIQKFVADNGGETVGLDFFPLDVSDFGSTIAKIQTAAPDLVIAPLVGGAHLSFFRQWAAAGMKDRIPLASTTLGVGNEQLVLTPEEGNGIMVAYNYSQQLDTPANAAFKASWLAAFGDNSNIHETAVSTYQGVKTWAKAVEMAGSLDRDSIIDALETGISIEGPGGKVTVDPKTHHAVLDVHLMEFEDQKMKVIETLPQRQPIDTQSVCDLATSPNDNIQYEIQI</sequence>
<dbReference type="Gene3D" id="3.40.50.2300">
    <property type="match status" value="2"/>
</dbReference>
<dbReference type="Proteomes" id="UP000441586">
    <property type="component" value="Unassembled WGS sequence"/>
</dbReference>
<reference evidence="2 3" key="1">
    <citation type="submission" date="2019-12" db="EMBL/GenBank/DDBJ databases">
        <authorList>
            <person name="Zhang Y.-J."/>
        </authorList>
    </citation>
    <scope>NUCLEOTIDE SEQUENCE [LARGE SCALE GENOMIC DNA]</scope>
    <source>
        <strain evidence="2 3">H18S-6</strain>
    </source>
</reference>
<evidence type="ECO:0000313" key="2">
    <source>
        <dbReference type="EMBL" id="KAE9625983.1"/>
    </source>
</evidence>